<evidence type="ECO:0000313" key="2">
    <source>
        <dbReference type="Proteomes" id="UP000218209"/>
    </source>
</evidence>
<protein>
    <submittedName>
        <fullName evidence="1">Uncharacterized protein</fullName>
    </submittedName>
</protein>
<dbReference type="OrthoDB" id="4363at2759"/>
<name>A0A1X6NIK2_PORUM</name>
<feature type="non-terminal residue" evidence="1">
    <location>
        <position position="1"/>
    </location>
</feature>
<feature type="non-terminal residue" evidence="1">
    <location>
        <position position="426"/>
    </location>
</feature>
<keyword evidence="2" id="KW-1185">Reference proteome</keyword>
<sequence length="426" mass="44494">TAVLAASAAAWAASLLGLTVCLGLLGRAYVDGRSNPLLVRDVATVASLPLPVITVCTSLVGIPSFSRFPTPDYPGHPLFTVRAVGGPGTTGGPMAVYPASLDAVEELSLGPPHAACAVSDAVMDAAAVNRFTGVPSGAALDRLDGDVKRLADAPPRTSLYLPGDVPPVALGVPRGASQDAGLCAACFRFGHSPRLVLNGTAAAAGADVAVRLDVVGARVVETCFFPPDFLPTGRLIFLLEQLVVHTPALIERGVLDYNGAPTDLDGVSRYRWVEPQPPTTDDELEVLADAAGYTAFLCNVFLFSGYFYPAAAGADVRYRLDWRGDNFLCNLPGGGDDPFLGCRPPVWRATGAGPYFQPQTSLRAAPTQRRVSRADAATIDLLAPRGAPPVGTAPDPYVSADGFALWRHTSLSAVYGHFVGVYAQEP</sequence>
<dbReference type="EMBL" id="KV920636">
    <property type="protein sequence ID" value="OSX68382.1"/>
    <property type="molecule type" value="Genomic_DNA"/>
</dbReference>
<gene>
    <name evidence="1" type="ORF">BU14_2903s0001</name>
</gene>
<dbReference type="AlphaFoldDB" id="A0A1X6NIK2"/>
<organism evidence="1 2">
    <name type="scientific">Porphyra umbilicalis</name>
    <name type="common">Purple laver</name>
    <name type="synonym">Red alga</name>
    <dbReference type="NCBI Taxonomy" id="2786"/>
    <lineage>
        <taxon>Eukaryota</taxon>
        <taxon>Rhodophyta</taxon>
        <taxon>Bangiophyceae</taxon>
        <taxon>Bangiales</taxon>
        <taxon>Bangiaceae</taxon>
        <taxon>Porphyra</taxon>
    </lineage>
</organism>
<dbReference type="Proteomes" id="UP000218209">
    <property type="component" value="Unassembled WGS sequence"/>
</dbReference>
<reference evidence="1 2" key="1">
    <citation type="submission" date="2017-03" db="EMBL/GenBank/DDBJ databases">
        <title>WGS assembly of Porphyra umbilicalis.</title>
        <authorList>
            <person name="Brawley S.H."/>
            <person name="Blouin N.A."/>
            <person name="Ficko-Blean E."/>
            <person name="Wheeler G.L."/>
            <person name="Lohr M."/>
            <person name="Goodson H.V."/>
            <person name="Jenkins J.W."/>
            <person name="Blaby-Haas C.E."/>
            <person name="Helliwell K.E."/>
            <person name="Chan C."/>
            <person name="Marriage T."/>
            <person name="Bhattacharya D."/>
            <person name="Klein A.S."/>
            <person name="Badis Y."/>
            <person name="Brodie J."/>
            <person name="Cao Y."/>
            <person name="Collen J."/>
            <person name="Dittami S.M."/>
            <person name="Gachon C.M."/>
            <person name="Green B.R."/>
            <person name="Karpowicz S."/>
            <person name="Kim J.W."/>
            <person name="Kudahl U."/>
            <person name="Lin S."/>
            <person name="Michel G."/>
            <person name="Mittag M."/>
            <person name="Olson B.J."/>
            <person name="Pangilinan J."/>
            <person name="Peng Y."/>
            <person name="Qiu H."/>
            <person name="Shu S."/>
            <person name="Singer J.T."/>
            <person name="Smith A.G."/>
            <person name="Sprecher B.N."/>
            <person name="Wagner V."/>
            <person name="Wang W."/>
            <person name="Wang Z.-Y."/>
            <person name="Yan J."/>
            <person name="Yarish C."/>
            <person name="Zoeuner-Riek S."/>
            <person name="Zhuang Y."/>
            <person name="Zou Y."/>
            <person name="Lindquist E.A."/>
            <person name="Grimwood J."/>
            <person name="Barry K."/>
            <person name="Rokhsar D.S."/>
            <person name="Schmutz J."/>
            <person name="Stiller J.W."/>
            <person name="Grossman A.R."/>
            <person name="Prochnik S.E."/>
        </authorList>
    </citation>
    <scope>NUCLEOTIDE SEQUENCE [LARGE SCALE GENOMIC DNA]</scope>
    <source>
        <strain evidence="1">4086291</strain>
    </source>
</reference>
<evidence type="ECO:0000313" key="1">
    <source>
        <dbReference type="EMBL" id="OSX68382.1"/>
    </source>
</evidence>
<proteinExistence type="predicted"/>
<accession>A0A1X6NIK2</accession>